<evidence type="ECO:0000256" key="10">
    <source>
        <dbReference type="SAM" id="MobiDB-lite"/>
    </source>
</evidence>
<proteinExistence type="predicted"/>
<evidence type="ECO:0000256" key="7">
    <source>
        <dbReference type="ARBA" id="ARBA00047899"/>
    </source>
</evidence>
<gene>
    <name evidence="13" type="ORF">ABWT76_002826</name>
</gene>
<feature type="transmembrane region" description="Helical" evidence="11">
    <location>
        <begin position="421"/>
        <end position="442"/>
    </location>
</feature>
<dbReference type="RefSeq" id="WP_354636304.1">
    <property type="nucleotide sequence ID" value="NZ_CP159837.1"/>
</dbReference>
<keyword evidence="11" id="KW-0812">Transmembrane</keyword>
<evidence type="ECO:0000256" key="3">
    <source>
        <dbReference type="ARBA" id="ARBA00022679"/>
    </source>
</evidence>
<feature type="compositionally biased region" description="Low complexity" evidence="10">
    <location>
        <begin position="215"/>
        <end position="226"/>
    </location>
</feature>
<keyword evidence="5 13" id="KW-0418">Kinase</keyword>
<sequence>MLYCPQGHKNPPGNRFCQVCGQEIQQPVTEKLGIEASLLQKLLGDRYRIIQQLGQGGFGRTYLAQDINRFNERCVLKEFAPKLQGASALKKAEELFNREAGVMYKLQHPQIPRFREICRCQVGSETGLFLVQDYVEGQTYRDLLIHRQSQGYRFSEAEGMELLRQILPVLDYIHSQGVIHRDISPDNLILRSSDQLPILIDFGGVKQVAATIEQSGNESNESSSGSTGKHGQTPQKTPPLITRIGKLGYAPEEQMVLGVVHPHSDLYSLAVTVLVLLTGKEPSALFDTHQMCWAWEQFVSLSPRLTQVLNKMLSRPQGDRFQSAREVLQALGFWAGLTPTPAVMSANLPANQSNSPTELPPELKAASGWAPSSPHLDPGKSTAVSLPPRLPDTQLTGFPDSQMPYNASTTTLKPSFAQRFWGFWGKILLLLLVGFGAGHAGWRVANYWLQSRGDQNPANENRLFESGDKNLSEFENKTEAELKAELQERRAALGINERFFMRLVDQLFYLQYPEQENKTLTMKPEDEIWRSRWHIVGIQLLVKLESLSEPARKKLGKYRTSDLNKWQDVLADSNLNSSALFEETDAKFFALFPNVQDEDFINQPIGQVWYAIAFDQFTMLQNQYQ</sequence>
<organism evidence="13">
    <name type="scientific">Planktothricoides raciborskii GIHE-MW2</name>
    <dbReference type="NCBI Taxonomy" id="2792601"/>
    <lineage>
        <taxon>Bacteria</taxon>
        <taxon>Bacillati</taxon>
        <taxon>Cyanobacteriota</taxon>
        <taxon>Cyanophyceae</taxon>
        <taxon>Oscillatoriophycideae</taxon>
        <taxon>Oscillatoriales</taxon>
        <taxon>Oscillatoriaceae</taxon>
        <taxon>Planktothricoides</taxon>
    </lineage>
</organism>
<dbReference type="PANTHER" id="PTHR24363:SF0">
    <property type="entry name" value="SERINE_THREONINE KINASE LIKE DOMAIN CONTAINING 1"/>
    <property type="match status" value="1"/>
</dbReference>
<evidence type="ECO:0000256" key="2">
    <source>
        <dbReference type="ARBA" id="ARBA00022527"/>
    </source>
</evidence>
<dbReference type="Pfam" id="PF00069">
    <property type="entry name" value="Pkinase"/>
    <property type="match status" value="1"/>
</dbReference>
<dbReference type="Gene3D" id="1.10.510.10">
    <property type="entry name" value="Transferase(Phosphotransferase) domain 1"/>
    <property type="match status" value="1"/>
</dbReference>
<dbReference type="SUPFAM" id="SSF56112">
    <property type="entry name" value="Protein kinase-like (PK-like)"/>
    <property type="match status" value="1"/>
</dbReference>
<keyword evidence="11" id="KW-1133">Transmembrane helix</keyword>
<comment type="catalytic activity">
    <reaction evidence="7">
        <text>L-threonyl-[protein] + ATP = O-phospho-L-threonyl-[protein] + ADP + H(+)</text>
        <dbReference type="Rhea" id="RHEA:46608"/>
        <dbReference type="Rhea" id="RHEA-COMP:11060"/>
        <dbReference type="Rhea" id="RHEA-COMP:11605"/>
        <dbReference type="ChEBI" id="CHEBI:15378"/>
        <dbReference type="ChEBI" id="CHEBI:30013"/>
        <dbReference type="ChEBI" id="CHEBI:30616"/>
        <dbReference type="ChEBI" id="CHEBI:61977"/>
        <dbReference type="ChEBI" id="CHEBI:456216"/>
        <dbReference type="EC" id="2.7.11.1"/>
    </reaction>
</comment>
<keyword evidence="6 9" id="KW-0067">ATP-binding</keyword>
<evidence type="ECO:0000256" key="4">
    <source>
        <dbReference type="ARBA" id="ARBA00022741"/>
    </source>
</evidence>
<dbReference type="InterPro" id="IPR017441">
    <property type="entry name" value="Protein_kinase_ATP_BS"/>
</dbReference>
<keyword evidence="3 13" id="KW-0808">Transferase</keyword>
<dbReference type="InterPro" id="IPR000719">
    <property type="entry name" value="Prot_kinase_dom"/>
</dbReference>
<evidence type="ECO:0000256" key="6">
    <source>
        <dbReference type="ARBA" id="ARBA00022840"/>
    </source>
</evidence>
<keyword evidence="11" id="KW-0472">Membrane</keyword>
<dbReference type="EC" id="2.7.11.1" evidence="1"/>
<comment type="catalytic activity">
    <reaction evidence="8">
        <text>L-seryl-[protein] + ATP = O-phospho-L-seryl-[protein] + ADP + H(+)</text>
        <dbReference type="Rhea" id="RHEA:17989"/>
        <dbReference type="Rhea" id="RHEA-COMP:9863"/>
        <dbReference type="Rhea" id="RHEA-COMP:11604"/>
        <dbReference type="ChEBI" id="CHEBI:15378"/>
        <dbReference type="ChEBI" id="CHEBI:29999"/>
        <dbReference type="ChEBI" id="CHEBI:30616"/>
        <dbReference type="ChEBI" id="CHEBI:83421"/>
        <dbReference type="ChEBI" id="CHEBI:456216"/>
        <dbReference type="EC" id="2.7.11.1"/>
    </reaction>
</comment>
<dbReference type="EMBL" id="CP159837">
    <property type="protein sequence ID" value="XCM39865.1"/>
    <property type="molecule type" value="Genomic_DNA"/>
</dbReference>
<feature type="binding site" evidence="9">
    <location>
        <position position="77"/>
    </location>
    <ligand>
        <name>ATP</name>
        <dbReference type="ChEBI" id="CHEBI:30616"/>
    </ligand>
</feature>
<dbReference type="PROSITE" id="PS50011">
    <property type="entry name" value="PROTEIN_KINASE_DOM"/>
    <property type="match status" value="1"/>
</dbReference>
<dbReference type="Gene3D" id="3.30.200.20">
    <property type="entry name" value="Phosphorylase Kinase, domain 1"/>
    <property type="match status" value="1"/>
</dbReference>
<protein>
    <recommendedName>
        <fullName evidence="1">non-specific serine/threonine protein kinase</fullName>
        <ecNumber evidence="1">2.7.11.1</ecNumber>
    </recommendedName>
</protein>
<evidence type="ECO:0000259" key="12">
    <source>
        <dbReference type="PROSITE" id="PS50011"/>
    </source>
</evidence>
<evidence type="ECO:0000256" key="1">
    <source>
        <dbReference type="ARBA" id="ARBA00012513"/>
    </source>
</evidence>
<dbReference type="InterPro" id="IPR011009">
    <property type="entry name" value="Kinase-like_dom_sf"/>
</dbReference>
<dbReference type="GO" id="GO:0004674">
    <property type="term" value="F:protein serine/threonine kinase activity"/>
    <property type="evidence" value="ECO:0007669"/>
    <property type="project" value="UniProtKB-KW"/>
</dbReference>
<keyword evidence="2" id="KW-0723">Serine/threonine-protein kinase</keyword>
<accession>A0AAU8JP83</accession>
<keyword evidence="4 9" id="KW-0547">Nucleotide-binding</keyword>
<dbReference type="AlphaFoldDB" id="A0AAU8JP83"/>
<evidence type="ECO:0000313" key="13">
    <source>
        <dbReference type="EMBL" id="XCM39865.1"/>
    </source>
</evidence>
<dbReference type="PROSITE" id="PS00107">
    <property type="entry name" value="PROTEIN_KINASE_ATP"/>
    <property type="match status" value="1"/>
</dbReference>
<feature type="region of interest" description="Disordered" evidence="10">
    <location>
        <begin position="213"/>
        <end position="240"/>
    </location>
</feature>
<feature type="region of interest" description="Disordered" evidence="10">
    <location>
        <begin position="348"/>
        <end position="383"/>
    </location>
</feature>
<feature type="compositionally biased region" description="Polar residues" evidence="10">
    <location>
        <begin position="348"/>
        <end position="357"/>
    </location>
</feature>
<dbReference type="PANTHER" id="PTHR24363">
    <property type="entry name" value="SERINE/THREONINE PROTEIN KINASE"/>
    <property type="match status" value="1"/>
</dbReference>
<evidence type="ECO:0000256" key="9">
    <source>
        <dbReference type="PROSITE-ProRule" id="PRU10141"/>
    </source>
</evidence>
<evidence type="ECO:0000256" key="11">
    <source>
        <dbReference type="SAM" id="Phobius"/>
    </source>
</evidence>
<feature type="domain" description="Protein kinase" evidence="12">
    <location>
        <begin position="47"/>
        <end position="334"/>
    </location>
</feature>
<dbReference type="GO" id="GO:0005524">
    <property type="term" value="F:ATP binding"/>
    <property type="evidence" value="ECO:0007669"/>
    <property type="project" value="UniProtKB-UniRule"/>
</dbReference>
<dbReference type="PROSITE" id="PS00109">
    <property type="entry name" value="PROTEIN_KINASE_TYR"/>
    <property type="match status" value="1"/>
</dbReference>
<name>A0AAU8JP83_9CYAN</name>
<evidence type="ECO:0000256" key="8">
    <source>
        <dbReference type="ARBA" id="ARBA00048679"/>
    </source>
</evidence>
<dbReference type="InterPro" id="IPR008266">
    <property type="entry name" value="Tyr_kinase_AS"/>
</dbReference>
<dbReference type="CDD" id="cd14014">
    <property type="entry name" value="STKc_PknB_like"/>
    <property type="match status" value="1"/>
</dbReference>
<evidence type="ECO:0000256" key="5">
    <source>
        <dbReference type="ARBA" id="ARBA00022777"/>
    </source>
</evidence>
<reference evidence="13" key="1">
    <citation type="submission" date="2024-07" db="EMBL/GenBank/DDBJ databases">
        <authorList>
            <person name="Kim Y.J."/>
            <person name="Jeong J.Y."/>
        </authorList>
    </citation>
    <scope>NUCLEOTIDE SEQUENCE</scope>
    <source>
        <strain evidence="13">GIHE-MW2</strain>
    </source>
</reference>